<proteinExistence type="predicted"/>
<dbReference type="AlphaFoldDB" id="H1Z0K5"/>
<evidence type="ECO:0000256" key="2">
    <source>
        <dbReference type="PROSITE-ProRule" id="PRU00169"/>
    </source>
</evidence>
<accession>H1Z0K5</accession>
<dbReference type="PROSITE" id="PS50110">
    <property type="entry name" value="RESPONSE_REGULATORY"/>
    <property type="match status" value="1"/>
</dbReference>
<protein>
    <submittedName>
        <fullName evidence="4">Response regulator receiver</fullName>
    </submittedName>
</protein>
<dbReference type="InterPro" id="IPR050595">
    <property type="entry name" value="Bact_response_regulator"/>
</dbReference>
<keyword evidence="1 2" id="KW-0597">Phosphoprotein</keyword>
<dbReference type="InterPro" id="IPR001789">
    <property type="entry name" value="Sig_transdc_resp-reg_receiver"/>
</dbReference>
<gene>
    <name evidence="4" type="ORF">Metlim_1151</name>
</gene>
<dbReference type="InterPro" id="IPR011006">
    <property type="entry name" value="CheY-like_superfamily"/>
</dbReference>
<evidence type="ECO:0000259" key="3">
    <source>
        <dbReference type="PROSITE" id="PS50110"/>
    </source>
</evidence>
<reference evidence="4 5" key="1">
    <citation type="submission" date="2011-10" db="EMBL/GenBank/DDBJ databases">
        <title>The Improved High-Quality Draft genome of Methanoplanus limicola DSM 2279.</title>
        <authorList>
            <consortium name="US DOE Joint Genome Institute (JGI-PGF)"/>
            <person name="Lucas S."/>
            <person name="Copeland A."/>
            <person name="Lapidus A."/>
            <person name="Glavina del Rio T."/>
            <person name="Dalin E."/>
            <person name="Tice H."/>
            <person name="Bruce D."/>
            <person name="Goodwin L."/>
            <person name="Pitluck S."/>
            <person name="Peters L."/>
            <person name="Mikhailova N."/>
            <person name="Lu M."/>
            <person name="Kyrpides N."/>
            <person name="Mavromatis K."/>
            <person name="Ivanova N."/>
            <person name="Markowitz V."/>
            <person name="Cheng J.-F."/>
            <person name="Hugenholtz P."/>
            <person name="Woyke T."/>
            <person name="Wu D."/>
            <person name="Wirth R."/>
            <person name="Brambilla E.-M."/>
            <person name="Klenk H.-P."/>
            <person name="Eisen J.A."/>
        </authorList>
    </citation>
    <scope>NUCLEOTIDE SEQUENCE [LARGE SCALE GENOMIC DNA]</scope>
    <source>
        <strain evidence="4 5">DSM 2279</strain>
    </source>
</reference>
<dbReference type="PANTHER" id="PTHR44591:SF3">
    <property type="entry name" value="RESPONSE REGULATORY DOMAIN-CONTAINING PROTEIN"/>
    <property type="match status" value="1"/>
</dbReference>
<dbReference type="STRING" id="937775.Metlim_1151"/>
<dbReference type="InParanoid" id="H1Z0K5"/>
<evidence type="ECO:0000313" key="4">
    <source>
        <dbReference type="EMBL" id="EHQ35262.1"/>
    </source>
</evidence>
<dbReference type="Proteomes" id="UP000005741">
    <property type="component" value="Chromosome"/>
</dbReference>
<feature type="modified residue" description="4-aspartylphosphate" evidence="2">
    <location>
        <position position="55"/>
    </location>
</feature>
<dbReference type="EMBL" id="CM001436">
    <property type="protein sequence ID" value="EHQ35262.1"/>
    <property type="molecule type" value="Genomic_DNA"/>
</dbReference>
<dbReference type="Pfam" id="PF00072">
    <property type="entry name" value="Response_reg"/>
    <property type="match status" value="1"/>
</dbReference>
<evidence type="ECO:0000313" key="5">
    <source>
        <dbReference type="Proteomes" id="UP000005741"/>
    </source>
</evidence>
<feature type="domain" description="Response regulatory" evidence="3">
    <location>
        <begin position="5"/>
        <end position="120"/>
    </location>
</feature>
<dbReference type="PANTHER" id="PTHR44591">
    <property type="entry name" value="STRESS RESPONSE REGULATOR PROTEIN 1"/>
    <property type="match status" value="1"/>
</dbReference>
<dbReference type="SMART" id="SM00448">
    <property type="entry name" value="REC"/>
    <property type="match status" value="1"/>
</dbReference>
<keyword evidence="5" id="KW-1185">Reference proteome</keyword>
<organism evidence="4 5">
    <name type="scientific">Methanoplanus limicola DSM 2279</name>
    <dbReference type="NCBI Taxonomy" id="937775"/>
    <lineage>
        <taxon>Archaea</taxon>
        <taxon>Methanobacteriati</taxon>
        <taxon>Methanobacteriota</taxon>
        <taxon>Stenosarchaea group</taxon>
        <taxon>Methanomicrobia</taxon>
        <taxon>Methanomicrobiales</taxon>
        <taxon>Methanomicrobiaceae</taxon>
        <taxon>Methanoplanus</taxon>
    </lineage>
</organism>
<name>H1Z0K5_9EURY</name>
<dbReference type="SUPFAM" id="SSF52172">
    <property type="entry name" value="CheY-like"/>
    <property type="match status" value="1"/>
</dbReference>
<sequence length="159" mass="17730">MNSAGILLVDESRDVAATVSTMAAFYGHYICAHATTCREAMQFMSENSPDIIMIDIDFIRNFGGIKAAGHLRRYSHRPVIFLSTNPDSDDVKKAKKAGALGILKRPFLIQNFDVIQFITLLKRYNSQNNNIYDFSGLKPGIHRTHDQNLKITAAGRNVA</sequence>
<dbReference type="HOGENOM" id="CLU_1656883_0_0_2"/>
<evidence type="ECO:0000256" key="1">
    <source>
        <dbReference type="ARBA" id="ARBA00022553"/>
    </source>
</evidence>
<dbReference type="Gene3D" id="3.40.50.2300">
    <property type="match status" value="1"/>
</dbReference>
<dbReference type="GO" id="GO:0000160">
    <property type="term" value="P:phosphorelay signal transduction system"/>
    <property type="evidence" value="ECO:0007669"/>
    <property type="project" value="InterPro"/>
</dbReference>
<dbReference type="RefSeq" id="WP_004077006.1">
    <property type="nucleotide sequence ID" value="NZ_CM001436.1"/>
</dbReference>